<accession>A0AA41UZ71</accession>
<comment type="subcellular location">
    <subcellularLocation>
        <location evidence="1">Membrane</location>
        <topology evidence="1">Multi-pass membrane protein</topology>
    </subcellularLocation>
</comment>
<dbReference type="Pfam" id="PF13813">
    <property type="entry name" value="MBOAT_2"/>
    <property type="match status" value="1"/>
</dbReference>
<dbReference type="InterPro" id="IPR017088">
    <property type="entry name" value="Wax_synthase_Magnoliopsida"/>
</dbReference>
<feature type="transmembrane region" description="Helical" evidence="9">
    <location>
        <begin position="293"/>
        <end position="313"/>
    </location>
</feature>
<dbReference type="EMBL" id="JAJJMA010039604">
    <property type="protein sequence ID" value="MCL7024921.1"/>
    <property type="molecule type" value="Genomic_DNA"/>
</dbReference>
<dbReference type="Proteomes" id="UP001177140">
    <property type="component" value="Unassembled WGS sequence"/>
</dbReference>
<evidence type="ECO:0000256" key="3">
    <source>
        <dbReference type="ARBA" id="ARBA00007282"/>
    </source>
</evidence>
<keyword evidence="12" id="KW-1185">Reference proteome</keyword>
<dbReference type="GO" id="GO:0016020">
    <property type="term" value="C:membrane"/>
    <property type="evidence" value="ECO:0007669"/>
    <property type="project" value="UniProtKB-SubCell"/>
</dbReference>
<evidence type="ECO:0000256" key="5">
    <source>
        <dbReference type="ARBA" id="ARBA00022692"/>
    </source>
</evidence>
<dbReference type="PIRSF" id="PIRSF037006">
    <property type="entry name" value="Wax_synthase"/>
    <property type="match status" value="1"/>
</dbReference>
<evidence type="ECO:0000259" key="10">
    <source>
        <dbReference type="Pfam" id="PF13813"/>
    </source>
</evidence>
<feature type="transmembrane region" description="Helical" evidence="9">
    <location>
        <begin position="154"/>
        <end position="177"/>
    </location>
</feature>
<evidence type="ECO:0000256" key="6">
    <source>
        <dbReference type="ARBA" id="ARBA00022989"/>
    </source>
</evidence>
<feature type="transmembrane region" description="Helical" evidence="9">
    <location>
        <begin position="264"/>
        <end position="281"/>
    </location>
</feature>
<comment type="similarity">
    <text evidence="3">Belongs to the wax synthase family.</text>
</comment>
<dbReference type="InterPro" id="IPR032805">
    <property type="entry name" value="Wax_synthase_dom"/>
</dbReference>
<feature type="transmembrane region" description="Helical" evidence="9">
    <location>
        <begin position="124"/>
        <end position="142"/>
    </location>
</feature>
<protein>
    <recommendedName>
        <fullName evidence="10">Wax synthase domain-containing protein</fullName>
    </recommendedName>
</protein>
<evidence type="ECO:0000256" key="4">
    <source>
        <dbReference type="ARBA" id="ARBA00022679"/>
    </source>
</evidence>
<feature type="domain" description="Wax synthase" evidence="10">
    <location>
        <begin position="182"/>
        <end position="268"/>
    </location>
</feature>
<dbReference type="AlphaFoldDB" id="A0AA41UZ71"/>
<evidence type="ECO:0000256" key="2">
    <source>
        <dbReference type="ARBA" id="ARBA00005179"/>
    </source>
</evidence>
<dbReference type="GO" id="GO:0008374">
    <property type="term" value="F:O-acyltransferase activity"/>
    <property type="evidence" value="ECO:0007669"/>
    <property type="project" value="InterPro"/>
</dbReference>
<keyword evidence="4" id="KW-0808">Transferase</keyword>
<sequence length="344" mass="38842">MLMDMIEDEIKSLMKVFILVVASLSYTYFIVGKNIPGGKIRFLSLFPVFYYFTVLPLTISSIALKGTTSFFFTWLADFKLILFSFDQGPLSLDQSFISFISVSCLPINIKQNSPPLKSRDKKPLLSLPIIIFLGLLVVHIYCNHNQLINPSFLLVLYLYLSLEILLAFGATLARVMLGAELEPQSNEPYLSTSLQDFWGKRWNLMISSILRPTVYHPMCHVSAHVFGRKWASVPAVLAAFVVSGLMHELIFYYMNNMELPTWEVTFYFVLHGICTAMEVGVKKALNGKWQLHPLISGPLTLGFVVVTTMCYFLPPALRSGSDLGIKEFGSVLNFFKEKLISIAM</sequence>
<evidence type="ECO:0000313" key="11">
    <source>
        <dbReference type="EMBL" id="MCL7024921.1"/>
    </source>
</evidence>
<reference evidence="11" key="1">
    <citation type="submission" date="2022-03" db="EMBL/GenBank/DDBJ databases">
        <title>A functionally conserved STORR gene fusion in Papaver species that diverged 16.8 million years ago.</title>
        <authorList>
            <person name="Catania T."/>
        </authorList>
    </citation>
    <scope>NUCLEOTIDE SEQUENCE</scope>
    <source>
        <strain evidence="11">S-191538</strain>
    </source>
</reference>
<evidence type="ECO:0000256" key="8">
    <source>
        <dbReference type="ARBA" id="ARBA00023315"/>
    </source>
</evidence>
<evidence type="ECO:0000313" key="12">
    <source>
        <dbReference type="Proteomes" id="UP001177140"/>
    </source>
</evidence>
<evidence type="ECO:0000256" key="1">
    <source>
        <dbReference type="ARBA" id="ARBA00004141"/>
    </source>
</evidence>
<feature type="transmembrane region" description="Helical" evidence="9">
    <location>
        <begin position="230"/>
        <end position="252"/>
    </location>
</feature>
<organism evidence="11 12">
    <name type="scientific">Papaver nudicaule</name>
    <name type="common">Iceland poppy</name>
    <dbReference type="NCBI Taxonomy" id="74823"/>
    <lineage>
        <taxon>Eukaryota</taxon>
        <taxon>Viridiplantae</taxon>
        <taxon>Streptophyta</taxon>
        <taxon>Embryophyta</taxon>
        <taxon>Tracheophyta</taxon>
        <taxon>Spermatophyta</taxon>
        <taxon>Magnoliopsida</taxon>
        <taxon>Ranunculales</taxon>
        <taxon>Papaveraceae</taxon>
        <taxon>Papaveroideae</taxon>
        <taxon>Papaver</taxon>
    </lineage>
</organism>
<comment type="pathway">
    <text evidence="2">Secondary metabolite biosynthesis.</text>
</comment>
<name>A0AA41UZ71_PAPNU</name>
<keyword evidence="6 9" id="KW-1133">Transmembrane helix</keyword>
<dbReference type="GO" id="GO:0006629">
    <property type="term" value="P:lipid metabolic process"/>
    <property type="evidence" value="ECO:0007669"/>
    <property type="project" value="InterPro"/>
</dbReference>
<feature type="transmembrane region" description="Helical" evidence="9">
    <location>
        <begin position="43"/>
        <end position="64"/>
    </location>
</feature>
<feature type="transmembrane region" description="Helical" evidence="9">
    <location>
        <begin position="12"/>
        <end position="31"/>
    </location>
</feature>
<dbReference type="InterPro" id="IPR044851">
    <property type="entry name" value="Wax_synthase"/>
</dbReference>
<evidence type="ECO:0000256" key="7">
    <source>
        <dbReference type="ARBA" id="ARBA00023136"/>
    </source>
</evidence>
<proteinExistence type="inferred from homology"/>
<keyword evidence="5 9" id="KW-0812">Transmembrane</keyword>
<comment type="caution">
    <text evidence="11">The sequence shown here is derived from an EMBL/GenBank/DDBJ whole genome shotgun (WGS) entry which is preliminary data.</text>
</comment>
<gene>
    <name evidence="11" type="ORF">MKW94_002171</name>
</gene>
<dbReference type="PANTHER" id="PTHR31595:SF57">
    <property type="entry name" value="OS04G0481900 PROTEIN"/>
    <property type="match status" value="1"/>
</dbReference>
<dbReference type="PANTHER" id="PTHR31595">
    <property type="entry name" value="LONG-CHAIN-ALCOHOL O-FATTY-ACYLTRANSFERASE 3-RELATED"/>
    <property type="match status" value="1"/>
</dbReference>
<keyword evidence="8" id="KW-0012">Acyltransferase</keyword>
<keyword evidence="7 9" id="KW-0472">Membrane</keyword>
<evidence type="ECO:0000256" key="9">
    <source>
        <dbReference type="SAM" id="Phobius"/>
    </source>
</evidence>